<evidence type="ECO:0000313" key="2">
    <source>
        <dbReference type="Proteomes" id="UP000789901"/>
    </source>
</evidence>
<organism evidence="1 2">
    <name type="scientific">Gigaspora margarita</name>
    <dbReference type="NCBI Taxonomy" id="4874"/>
    <lineage>
        <taxon>Eukaryota</taxon>
        <taxon>Fungi</taxon>
        <taxon>Fungi incertae sedis</taxon>
        <taxon>Mucoromycota</taxon>
        <taxon>Glomeromycotina</taxon>
        <taxon>Glomeromycetes</taxon>
        <taxon>Diversisporales</taxon>
        <taxon>Gigasporaceae</taxon>
        <taxon>Gigaspora</taxon>
    </lineage>
</organism>
<dbReference type="EMBL" id="CAJVQB010025083">
    <property type="protein sequence ID" value="CAG8805534.1"/>
    <property type="molecule type" value="Genomic_DNA"/>
</dbReference>
<sequence>MVLTNAQNLLKSSFQYTCDEIKSNIESHPQQSTHAINKLSKQKLNTLLDVVVSSIGDLDENRLYNVGAGFVSSFTACYRRAQYLFVLKIEESLCVLEIYSESVYINKITGSDPDEVWNQVKILKKYTGSYLFGITNTLVQEHLNAANNKSPTSLDPTTDKELLENLYRNNILQLNNNISLPVKVEDSRINLALKGNQKLGNSDSGTRIKKNIKAMLERFFLSDNRRNQKKIDAQAMHKKLLKYAETGDIEKKDTPQIPTIRSWISSYSSALKQ</sequence>
<evidence type="ECO:0000313" key="1">
    <source>
        <dbReference type="EMBL" id="CAG8805534.1"/>
    </source>
</evidence>
<comment type="caution">
    <text evidence="1">The sequence shown here is derived from an EMBL/GenBank/DDBJ whole genome shotgun (WGS) entry which is preliminary data.</text>
</comment>
<name>A0ABN7VXP6_GIGMA</name>
<proteinExistence type="predicted"/>
<accession>A0ABN7VXP6</accession>
<dbReference type="Proteomes" id="UP000789901">
    <property type="component" value="Unassembled WGS sequence"/>
</dbReference>
<feature type="non-terminal residue" evidence="1">
    <location>
        <position position="273"/>
    </location>
</feature>
<keyword evidence="2" id="KW-1185">Reference proteome</keyword>
<gene>
    <name evidence="1" type="ORF">GMARGA_LOCUS24114</name>
</gene>
<protein>
    <submittedName>
        <fullName evidence="1">12770_t:CDS:1</fullName>
    </submittedName>
</protein>
<reference evidence="1 2" key="1">
    <citation type="submission" date="2021-06" db="EMBL/GenBank/DDBJ databases">
        <authorList>
            <person name="Kallberg Y."/>
            <person name="Tangrot J."/>
            <person name="Rosling A."/>
        </authorList>
    </citation>
    <scope>NUCLEOTIDE SEQUENCE [LARGE SCALE GENOMIC DNA]</scope>
    <source>
        <strain evidence="1 2">120-4 pot B 10/14</strain>
    </source>
</reference>